<feature type="region of interest" description="Disordered" evidence="1">
    <location>
        <begin position="1"/>
        <end position="100"/>
    </location>
</feature>
<organism evidence="2 3">
    <name type="scientific">Lyophyllum shimeji</name>
    <name type="common">Hon-shimeji</name>
    <name type="synonym">Tricholoma shimeji</name>
    <dbReference type="NCBI Taxonomy" id="47721"/>
    <lineage>
        <taxon>Eukaryota</taxon>
        <taxon>Fungi</taxon>
        <taxon>Dikarya</taxon>
        <taxon>Basidiomycota</taxon>
        <taxon>Agaricomycotina</taxon>
        <taxon>Agaricomycetes</taxon>
        <taxon>Agaricomycetidae</taxon>
        <taxon>Agaricales</taxon>
        <taxon>Tricholomatineae</taxon>
        <taxon>Lyophyllaceae</taxon>
        <taxon>Lyophyllum</taxon>
    </lineage>
</organism>
<evidence type="ECO:0000313" key="2">
    <source>
        <dbReference type="EMBL" id="GLB43490.1"/>
    </source>
</evidence>
<evidence type="ECO:0000256" key="1">
    <source>
        <dbReference type="SAM" id="MobiDB-lite"/>
    </source>
</evidence>
<evidence type="ECO:0000313" key="3">
    <source>
        <dbReference type="Proteomes" id="UP001063166"/>
    </source>
</evidence>
<keyword evidence="3" id="KW-1185">Reference proteome</keyword>
<dbReference type="Proteomes" id="UP001063166">
    <property type="component" value="Unassembled WGS sequence"/>
</dbReference>
<dbReference type="OrthoDB" id="2506088at2759"/>
<proteinExistence type="predicted"/>
<feature type="compositionally biased region" description="Acidic residues" evidence="1">
    <location>
        <begin position="79"/>
        <end position="100"/>
    </location>
</feature>
<dbReference type="AlphaFoldDB" id="A0A9P3PWW3"/>
<name>A0A9P3PWW3_LYOSH</name>
<gene>
    <name evidence="2" type="ORF">LshimejAT787_1400020</name>
</gene>
<dbReference type="EMBL" id="BRPK01000014">
    <property type="protein sequence ID" value="GLB43490.1"/>
    <property type="molecule type" value="Genomic_DNA"/>
</dbReference>
<accession>A0A9P3PWW3</accession>
<sequence length="100" mass="10744">MPSTMRTHSCDTAPEPHDPIPYAPNREEHHSNIAASLRSVQDAKRAKTAAQAAAKKAKAVTERAGGPVPAAKRRRVDDEGSDGEGDLDGMEVDERIDEQA</sequence>
<protein>
    <submittedName>
        <fullName evidence="2">Uncharacterized protein</fullName>
    </submittedName>
</protein>
<reference evidence="2" key="1">
    <citation type="submission" date="2022-07" db="EMBL/GenBank/DDBJ databases">
        <title>The genome of Lyophyllum shimeji provides insight into the initial evolution of ectomycorrhizal fungal genome.</title>
        <authorList>
            <person name="Kobayashi Y."/>
            <person name="Shibata T."/>
            <person name="Hirakawa H."/>
            <person name="Shigenobu S."/>
            <person name="Nishiyama T."/>
            <person name="Yamada A."/>
            <person name="Hasebe M."/>
            <person name="Kawaguchi M."/>
        </authorList>
    </citation>
    <scope>NUCLEOTIDE SEQUENCE</scope>
    <source>
        <strain evidence="2">AT787</strain>
    </source>
</reference>
<comment type="caution">
    <text evidence="2">The sequence shown here is derived from an EMBL/GenBank/DDBJ whole genome shotgun (WGS) entry which is preliminary data.</text>
</comment>